<dbReference type="InterPro" id="IPR016193">
    <property type="entry name" value="Cytidine_deaminase-like"/>
</dbReference>
<evidence type="ECO:0000256" key="2">
    <source>
        <dbReference type="ARBA" id="ARBA00004882"/>
    </source>
</evidence>
<dbReference type="Gene3D" id="3.40.140.10">
    <property type="entry name" value="Cytidine Deaminase, domain 2"/>
    <property type="match status" value="1"/>
</dbReference>
<comment type="cofactor">
    <cofactor evidence="12 15">
        <name>Zn(2+)</name>
        <dbReference type="ChEBI" id="CHEBI:29105"/>
    </cofactor>
    <text evidence="12 15">Binds 1 zinc ion.</text>
</comment>
<feature type="binding site" evidence="15">
    <location>
        <position position="72"/>
    </location>
    <ligand>
        <name>Zn(2+)</name>
        <dbReference type="ChEBI" id="CHEBI:29105"/>
        <note>catalytic</note>
    </ligand>
</feature>
<comment type="similarity">
    <text evidence="4 12">In the N-terminal section; belongs to the cytidine and deoxycytidylate deaminase family.</text>
</comment>
<organism evidence="17 18">
    <name type="scientific">Oxalobacter vibrioformis</name>
    <dbReference type="NCBI Taxonomy" id="933080"/>
    <lineage>
        <taxon>Bacteria</taxon>
        <taxon>Pseudomonadati</taxon>
        <taxon>Pseudomonadota</taxon>
        <taxon>Betaproteobacteria</taxon>
        <taxon>Burkholderiales</taxon>
        <taxon>Oxalobacteraceae</taxon>
        <taxon>Oxalobacter</taxon>
    </lineage>
</organism>
<feature type="binding site" evidence="14">
    <location>
        <position position="201"/>
    </location>
    <ligand>
        <name>substrate</name>
    </ligand>
</feature>
<feature type="binding site" evidence="15">
    <location>
        <position position="44"/>
    </location>
    <ligand>
        <name>Zn(2+)</name>
        <dbReference type="ChEBI" id="CHEBI:29105"/>
        <note>catalytic</note>
    </ligand>
</feature>
<dbReference type="PROSITE" id="PS51747">
    <property type="entry name" value="CYT_DCMP_DEAMINASES_2"/>
    <property type="match status" value="1"/>
</dbReference>
<feature type="binding site" evidence="14">
    <location>
        <position position="287"/>
    </location>
    <ligand>
        <name>substrate</name>
    </ligand>
</feature>
<feature type="binding site" evidence="14">
    <location>
        <position position="193"/>
    </location>
    <ligand>
        <name>NADP(+)</name>
        <dbReference type="ChEBI" id="CHEBI:58349"/>
    </ligand>
</feature>
<dbReference type="Pfam" id="PF00383">
    <property type="entry name" value="dCMP_cyt_deam_1"/>
    <property type="match status" value="1"/>
</dbReference>
<dbReference type="GO" id="GO:0008270">
    <property type="term" value="F:zinc ion binding"/>
    <property type="evidence" value="ECO:0007669"/>
    <property type="project" value="InterPro"/>
</dbReference>
<dbReference type="InterPro" id="IPR016192">
    <property type="entry name" value="APOBEC/CMP_deaminase_Zn-bd"/>
</dbReference>
<dbReference type="Pfam" id="PF01872">
    <property type="entry name" value="RibD_C"/>
    <property type="match status" value="1"/>
</dbReference>
<dbReference type="EMBL" id="CP098242">
    <property type="protein sequence ID" value="WAW11303.1"/>
    <property type="molecule type" value="Genomic_DNA"/>
</dbReference>
<keyword evidence="8 12" id="KW-0862">Zinc</keyword>
<dbReference type="PANTHER" id="PTHR38011">
    <property type="entry name" value="DIHYDROFOLATE REDUCTASE FAMILY PROTEIN (AFU_ORTHOLOGUE AFUA_8G06820)"/>
    <property type="match status" value="1"/>
</dbReference>
<evidence type="ECO:0000256" key="9">
    <source>
        <dbReference type="ARBA" id="ARBA00022857"/>
    </source>
</evidence>
<keyword evidence="7 12" id="KW-0479">Metal-binding</keyword>
<feature type="active site" description="Proton donor" evidence="13">
    <location>
        <position position="46"/>
    </location>
</feature>
<evidence type="ECO:0000256" key="13">
    <source>
        <dbReference type="PIRSR" id="PIRSR006769-1"/>
    </source>
</evidence>
<dbReference type="Gene3D" id="3.40.430.10">
    <property type="entry name" value="Dihydrofolate Reductase, subunit A"/>
    <property type="match status" value="1"/>
</dbReference>
<feature type="binding site" evidence="15">
    <location>
        <position position="81"/>
    </location>
    <ligand>
        <name>Zn(2+)</name>
        <dbReference type="ChEBI" id="CHEBI:29105"/>
        <note>catalytic</note>
    </ligand>
</feature>
<evidence type="ECO:0000313" key="18">
    <source>
        <dbReference type="Proteomes" id="UP001156215"/>
    </source>
</evidence>
<dbReference type="InterPro" id="IPR024072">
    <property type="entry name" value="DHFR-like_dom_sf"/>
</dbReference>
<evidence type="ECO:0000256" key="7">
    <source>
        <dbReference type="ARBA" id="ARBA00022723"/>
    </source>
</evidence>
<evidence type="ECO:0000256" key="8">
    <source>
        <dbReference type="ARBA" id="ARBA00022833"/>
    </source>
</evidence>
<dbReference type="InterPro" id="IPR002125">
    <property type="entry name" value="CMP_dCMP_dom"/>
</dbReference>
<reference evidence="17" key="1">
    <citation type="journal article" date="2022" name="Front. Microbiol.">
        <title>New perspectives on an old grouping: The genomic and phenotypic variability of Oxalobacter formigenes and the implications for calcium oxalate stone prevention.</title>
        <authorList>
            <person name="Chmiel J.A."/>
            <person name="Carr C."/>
            <person name="Stuivenberg G.A."/>
            <person name="Venema R."/>
            <person name="Chanyi R.M."/>
            <person name="Al K.F."/>
            <person name="Giguere D."/>
            <person name="Say H."/>
            <person name="Akouris P.P."/>
            <person name="Dominguez Romero S.A."/>
            <person name="Kwong A."/>
            <person name="Tai V."/>
            <person name="Koval S.F."/>
            <person name="Razvi H."/>
            <person name="Bjazevic J."/>
            <person name="Burton J.P."/>
        </authorList>
    </citation>
    <scope>NUCLEOTIDE SEQUENCE</scope>
    <source>
        <strain evidence="17">WoOx3</strain>
    </source>
</reference>
<dbReference type="KEGG" id="ovb:NB640_06235"/>
<comment type="catalytic activity">
    <reaction evidence="12">
        <text>5-amino-6-(5-phospho-D-ribitylamino)uracil + NADP(+) = 5-amino-6-(5-phospho-D-ribosylamino)uracil + NADPH + H(+)</text>
        <dbReference type="Rhea" id="RHEA:17845"/>
        <dbReference type="ChEBI" id="CHEBI:15378"/>
        <dbReference type="ChEBI" id="CHEBI:57783"/>
        <dbReference type="ChEBI" id="CHEBI:58349"/>
        <dbReference type="ChEBI" id="CHEBI:58421"/>
        <dbReference type="ChEBI" id="CHEBI:58453"/>
        <dbReference type="EC" id="1.1.1.193"/>
    </reaction>
</comment>
<gene>
    <name evidence="17" type="primary">ribD</name>
    <name evidence="17" type="ORF">NB640_06235</name>
</gene>
<protein>
    <recommendedName>
        <fullName evidence="12">Riboflavin biosynthesis protein RibD</fullName>
    </recommendedName>
    <domain>
        <recommendedName>
            <fullName evidence="12">Diaminohydroxyphosphoribosylaminopyrimidine deaminase</fullName>
            <shortName evidence="12">DRAP deaminase</shortName>
            <ecNumber evidence="12">3.5.4.26</ecNumber>
        </recommendedName>
        <alternativeName>
            <fullName evidence="12">Riboflavin-specific deaminase</fullName>
        </alternativeName>
    </domain>
    <domain>
        <recommendedName>
            <fullName evidence="12">5-amino-6-(5-phosphoribosylamino)uracil reductase</fullName>
            <ecNumber evidence="12">1.1.1.193</ecNumber>
        </recommendedName>
        <alternativeName>
            <fullName evidence="12">HTP reductase</fullName>
        </alternativeName>
    </domain>
</protein>
<comment type="pathway">
    <text evidence="2 12">Cofactor biosynthesis; riboflavin biosynthesis; 5-amino-6-(D-ribitylamino)uracil from GTP: step 2/4.</text>
</comment>
<dbReference type="EC" id="1.1.1.193" evidence="12"/>
<dbReference type="GO" id="GO:0009231">
    <property type="term" value="P:riboflavin biosynthetic process"/>
    <property type="evidence" value="ECO:0007669"/>
    <property type="project" value="UniProtKB-KW"/>
</dbReference>
<keyword evidence="12 17" id="KW-0378">Hydrolase</keyword>
<sequence length="354" mass="37820">MRYAIEMVNEPPSHVAPNPRVGCVIVRDGRIIGQGSTRPPGGNHAEIEALDDAARKECEVKGATVYVTLEPCAHHGRTAPCADALIRAGVSRVVAAMTDPDPRVSGEGFSRLMAAGIDVISGVLENEAREMNLGFLSRIEHGRPWVRLKAAASLDGRTALPGGQSQWITSPAARDDGHIWRARADAILTGIGTVESDDPQLTVRAVEVSSQPRRIVVDSRLRISPDAQVLAGGGTWVFCAQPDPGKTALLKEKGTDIIVMPGKNGGVDLPAMMAELARREINKVHVEAGAILNGALVQAGCVDELLVYLAPSLMDEGHSICRLPALASLDDQIRMQFRDIAMIGPDLRVIARLE</sequence>
<keyword evidence="18" id="KW-1185">Reference proteome</keyword>
<dbReference type="NCBIfam" id="TIGR00326">
    <property type="entry name" value="eubact_ribD"/>
    <property type="match status" value="1"/>
</dbReference>
<evidence type="ECO:0000256" key="14">
    <source>
        <dbReference type="PIRSR" id="PIRSR006769-2"/>
    </source>
</evidence>
<keyword evidence="10 12" id="KW-0560">Oxidoreductase</keyword>
<evidence type="ECO:0000259" key="16">
    <source>
        <dbReference type="PROSITE" id="PS51747"/>
    </source>
</evidence>
<comment type="catalytic activity">
    <reaction evidence="12">
        <text>2,5-diamino-6-hydroxy-4-(5-phosphoribosylamino)-pyrimidine + H2O + H(+) = 5-amino-6-(5-phospho-D-ribosylamino)uracil + NH4(+)</text>
        <dbReference type="Rhea" id="RHEA:21868"/>
        <dbReference type="ChEBI" id="CHEBI:15377"/>
        <dbReference type="ChEBI" id="CHEBI:15378"/>
        <dbReference type="ChEBI" id="CHEBI:28938"/>
        <dbReference type="ChEBI" id="CHEBI:58453"/>
        <dbReference type="ChEBI" id="CHEBI:58614"/>
        <dbReference type="EC" id="3.5.4.26"/>
    </reaction>
</comment>
<dbReference type="Proteomes" id="UP001156215">
    <property type="component" value="Chromosome"/>
</dbReference>
<dbReference type="InterPro" id="IPR004794">
    <property type="entry name" value="Eubact_RibD"/>
</dbReference>
<dbReference type="EC" id="3.5.4.26" evidence="12"/>
<dbReference type="GO" id="GO:0050661">
    <property type="term" value="F:NADP binding"/>
    <property type="evidence" value="ECO:0007669"/>
    <property type="project" value="InterPro"/>
</dbReference>
<evidence type="ECO:0000256" key="12">
    <source>
        <dbReference type="PIRNR" id="PIRNR006769"/>
    </source>
</evidence>
<proteinExistence type="inferred from homology"/>
<dbReference type="InterPro" id="IPR002734">
    <property type="entry name" value="RibDG_C"/>
</dbReference>
<evidence type="ECO:0000256" key="1">
    <source>
        <dbReference type="ARBA" id="ARBA00002151"/>
    </source>
</evidence>
<dbReference type="SUPFAM" id="SSF53927">
    <property type="entry name" value="Cytidine deaminase-like"/>
    <property type="match status" value="1"/>
</dbReference>
<dbReference type="InterPro" id="IPR011549">
    <property type="entry name" value="RibD_C"/>
</dbReference>
<feature type="binding site" evidence="14">
    <location>
        <position position="165"/>
    </location>
    <ligand>
        <name>substrate</name>
    </ligand>
</feature>
<dbReference type="CDD" id="cd01284">
    <property type="entry name" value="Riboflavin_deaminase-reductase"/>
    <property type="match status" value="1"/>
</dbReference>
<dbReference type="GO" id="GO:0008835">
    <property type="term" value="F:diaminohydroxyphosphoribosylaminopyrimidine deaminase activity"/>
    <property type="evidence" value="ECO:0007669"/>
    <property type="project" value="UniProtKB-EC"/>
</dbReference>
<comment type="similarity">
    <text evidence="5 12">In the C-terminal section; belongs to the HTP reductase family.</text>
</comment>
<feature type="binding site" evidence="14">
    <location>
        <position position="204"/>
    </location>
    <ligand>
        <name>substrate</name>
    </ligand>
</feature>
<dbReference type="AlphaFoldDB" id="A0A9E9M2L7"/>
<keyword evidence="11" id="KW-0511">Multifunctional enzyme</keyword>
<evidence type="ECO:0000256" key="5">
    <source>
        <dbReference type="ARBA" id="ARBA00007417"/>
    </source>
</evidence>
<feature type="binding site" evidence="14">
    <location>
        <position position="151"/>
    </location>
    <ligand>
        <name>NADP(+)</name>
        <dbReference type="ChEBI" id="CHEBI:58349"/>
    </ligand>
</feature>
<dbReference type="InterPro" id="IPR050765">
    <property type="entry name" value="Riboflavin_Biosynth_HTPR"/>
</dbReference>
<comment type="pathway">
    <text evidence="3 12">Cofactor biosynthesis; riboflavin biosynthesis; 5-amino-6-(D-ribitylamino)uracil from GTP: step 3/4.</text>
</comment>
<feature type="binding site" evidence="14">
    <location>
        <position position="181"/>
    </location>
    <ligand>
        <name>substrate</name>
    </ligand>
</feature>
<feature type="binding site" evidence="14">
    <location>
        <position position="167"/>
    </location>
    <ligand>
        <name>substrate</name>
    </ligand>
</feature>
<evidence type="ECO:0000256" key="15">
    <source>
        <dbReference type="PIRSR" id="PIRSR006769-3"/>
    </source>
</evidence>
<evidence type="ECO:0000256" key="6">
    <source>
        <dbReference type="ARBA" id="ARBA00022619"/>
    </source>
</evidence>
<dbReference type="PANTHER" id="PTHR38011:SF7">
    <property type="entry name" value="2,5-DIAMINO-6-RIBOSYLAMINO-4(3H)-PYRIMIDINONE 5'-PHOSPHATE REDUCTASE"/>
    <property type="match status" value="1"/>
</dbReference>
<evidence type="ECO:0000313" key="17">
    <source>
        <dbReference type="EMBL" id="WAW11303.1"/>
    </source>
</evidence>
<feature type="domain" description="CMP/dCMP-type deaminase" evidence="16">
    <location>
        <begin position="1"/>
        <end position="112"/>
    </location>
</feature>
<accession>A0A9E9M2L7</accession>
<comment type="function">
    <text evidence="1 12">Converts 2,5-diamino-6-(ribosylamino)-4(3h)-pyrimidinone 5'-phosphate into 5-amino-6-(ribosylamino)-2,4(1h,3h)-pyrimidinedione 5'-phosphate.</text>
</comment>
<feature type="binding site" evidence="14">
    <location>
        <position position="219"/>
    </location>
    <ligand>
        <name>NADP(+)</name>
        <dbReference type="ChEBI" id="CHEBI:58349"/>
    </ligand>
</feature>
<dbReference type="SUPFAM" id="SSF53597">
    <property type="entry name" value="Dihydrofolate reductase-like"/>
    <property type="match status" value="1"/>
</dbReference>
<evidence type="ECO:0000256" key="4">
    <source>
        <dbReference type="ARBA" id="ARBA00005259"/>
    </source>
</evidence>
<feature type="binding site" evidence="14">
    <location>
        <position position="197"/>
    </location>
    <ligand>
        <name>NADP(+)</name>
        <dbReference type="ChEBI" id="CHEBI:58349"/>
    </ligand>
</feature>
<dbReference type="PIRSF" id="PIRSF006769">
    <property type="entry name" value="RibD"/>
    <property type="match status" value="1"/>
</dbReference>
<evidence type="ECO:0000256" key="3">
    <source>
        <dbReference type="ARBA" id="ARBA00004910"/>
    </source>
</evidence>
<dbReference type="NCBIfam" id="TIGR00227">
    <property type="entry name" value="ribD_Cterm"/>
    <property type="match status" value="1"/>
</dbReference>
<dbReference type="GO" id="GO:0008703">
    <property type="term" value="F:5-amino-6-(5-phosphoribosylamino)uracil reductase activity"/>
    <property type="evidence" value="ECO:0007669"/>
    <property type="project" value="UniProtKB-EC"/>
</dbReference>
<keyword evidence="9 12" id="KW-0521">NADP</keyword>
<evidence type="ECO:0000256" key="11">
    <source>
        <dbReference type="ARBA" id="ARBA00023268"/>
    </source>
</evidence>
<feature type="binding site" evidence="14">
    <location>
        <begin position="289"/>
        <end position="295"/>
    </location>
    <ligand>
        <name>NADP(+)</name>
        <dbReference type="ChEBI" id="CHEBI:58349"/>
    </ligand>
</feature>
<name>A0A9E9M2L7_9BURK</name>
<keyword evidence="6 12" id="KW-0686">Riboflavin biosynthesis</keyword>
<evidence type="ECO:0000256" key="10">
    <source>
        <dbReference type="ARBA" id="ARBA00023002"/>
    </source>
</evidence>
<dbReference type="PROSITE" id="PS00903">
    <property type="entry name" value="CYT_DCMP_DEAMINASES_1"/>
    <property type="match status" value="1"/>
</dbReference>